<dbReference type="OrthoDB" id="3398195at2"/>
<dbReference type="InterPro" id="IPR008949">
    <property type="entry name" value="Isoprenoid_synthase_dom_sf"/>
</dbReference>
<evidence type="ECO:0008006" key="3">
    <source>
        <dbReference type="Google" id="ProtNLM"/>
    </source>
</evidence>
<keyword evidence="2" id="KW-1185">Reference proteome</keyword>
<reference evidence="1 2" key="1">
    <citation type="submission" date="2016-12" db="EMBL/GenBank/DDBJ databases">
        <title>The draft genome sequence of Actinophytocola xinjiangensis.</title>
        <authorList>
            <person name="Wang W."/>
            <person name="Yuan L."/>
        </authorList>
    </citation>
    <scope>NUCLEOTIDE SEQUENCE [LARGE SCALE GENOMIC DNA]</scope>
    <source>
        <strain evidence="1 2">CGMCC 4.4663</strain>
    </source>
</reference>
<dbReference type="RefSeq" id="WP_075132842.1">
    <property type="nucleotide sequence ID" value="NZ_MSIF01000004.1"/>
</dbReference>
<name>A0A7Z0WNH6_9PSEU</name>
<accession>A0A7Z0WNH6</accession>
<gene>
    <name evidence="1" type="ORF">BLA60_11725</name>
</gene>
<dbReference type="SUPFAM" id="SSF48576">
    <property type="entry name" value="Terpenoid synthases"/>
    <property type="match status" value="1"/>
</dbReference>
<sequence>MTLPYPDAGQCVPLLKVAGAVLADLREWTAAALPGHDDLPLVSLAFGAAVVGPWASADQLRLPTRMAAWAYALDDHLELRATDADDLVDRCLAVVRTGQADTSHPLLTSLSAWNQELTSLPGYPPLDTLWQAKFASCLRGHRYDWVAGRTRERGTVAEYLDHADSISLWLVNLPRWVAYGGPDLPAHLDVLVPAVDDLSMAVRLANDLATIDRERDQPGQNNILMYDGVTADWVRGRVAERLTAMRRRLEPLLTSDFLPAVGVVRLSEWAIGVYQGTDLRTLTPP</sequence>
<dbReference type="AlphaFoldDB" id="A0A7Z0WNH6"/>
<dbReference type="Proteomes" id="UP000185696">
    <property type="component" value="Unassembled WGS sequence"/>
</dbReference>
<dbReference type="EMBL" id="MSIF01000004">
    <property type="protein sequence ID" value="OLF11607.1"/>
    <property type="molecule type" value="Genomic_DNA"/>
</dbReference>
<proteinExistence type="predicted"/>
<protein>
    <recommendedName>
        <fullName evidence="3">Terpene synthase</fullName>
    </recommendedName>
</protein>
<evidence type="ECO:0000313" key="2">
    <source>
        <dbReference type="Proteomes" id="UP000185696"/>
    </source>
</evidence>
<organism evidence="1 2">
    <name type="scientific">Actinophytocola xinjiangensis</name>
    <dbReference type="NCBI Taxonomy" id="485602"/>
    <lineage>
        <taxon>Bacteria</taxon>
        <taxon>Bacillati</taxon>
        <taxon>Actinomycetota</taxon>
        <taxon>Actinomycetes</taxon>
        <taxon>Pseudonocardiales</taxon>
        <taxon>Pseudonocardiaceae</taxon>
    </lineage>
</organism>
<comment type="caution">
    <text evidence="1">The sequence shown here is derived from an EMBL/GenBank/DDBJ whole genome shotgun (WGS) entry which is preliminary data.</text>
</comment>
<dbReference type="Gene3D" id="1.10.600.10">
    <property type="entry name" value="Farnesyl Diphosphate Synthase"/>
    <property type="match status" value="1"/>
</dbReference>
<evidence type="ECO:0000313" key="1">
    <source>
        <dbReference type="EMBL" id="OLF11607.1"/>
    </source>
</evidence>